<keyword evidence="7" id="KW-0732">Signal</keyword>
<evidence type="ECO:0000313" key="8">
    <source>
        <dbReference type="EMBL" id="EGN95030.1"/>
    </source>
</evidence>
<evidence type="ECO:0000256" key="3">
    <source>
        <dbReference type="ARBA" id="ARBA00022630"/>
    </source>
</evidence>
<evidence type="ECO:0000256" key="5">
    <source>
        <dbReference type="ARBA" id="ARBA00022857"/>
    </source>
</evidence>
<evidence type="ECO:0008006" key="10">
    <source>
        <dbReference type="Google" id="ProtNLM"/>
    </source>
</evidence>
<dbReference type="HOGENOM" id="CLU_006909_5_1_1"/>
<keyword evidence="3" id="KW-0285">Flavoprotein</keyword>
<feature type="signal peptide" evidence="7">
    <location>
        <begin position="1"/>
        <end position="22"/>
    </location>
</feature>
<name>F8Q8X5_SERL3</name>
<dbReference type="FunFam" id="3.50.50.60:FF:000023">
    <property type="entry name" value="Dimethylaniline monooxygenase [N-oxide-forming]"/>
    <property type="match status" value="1"/>
</dbReference>
<dbReference type="InterPro" id="IPR050346">
    <property type="entry name" value="FMO-like"/>
</dbReference>
<dbReference type="Proteomes" id="UP000008063">
    <property type="component" value="Unassembled WGS sequence"/>
</dbReference>
<dbReference type="GO" id="GO:0050660">
    <property type="term" value="F:flavin adenine dinucleotide binding"/>
    <property type="evidence" value="ECO:0007669"/>
    <property type="project" value="InterPro"/>
</dbReference>
<dbReference type="PRINTS" id="PR00370">
    <property type="entry name" value="FMOXYGENASE"/>
</dbReference>
<dbReference type="OrthoDB" id="66881at2759"/>
<dbReference type="EMBL" id="GL945486">
    <property type="protein sequence ID" value="EGN95030.1"/>
    <property type="molecule type" value="Genomic_DNA"/>
</dbReference>
<reference evidence="9" key="1">
    <citation type="journal article" date="2011" name="Science">
        <title>The plant cell wall-decomposing machinery underlies the functional diversity of forest fungi.</title>
        <authorList>
            <person name="Eastwood D.C."/>
            <person name="Floudas D."/>
            <person name="Binder M."/>
            <person name="Majcherczyk A."/>
            <person name="Schneider P."/>
            <person name="Aerts A."/>
            <person name="Asiegbu F.O."/>
            <person name="Baker S.E."/>
            <person name="Barry K."/>
            <person name="Bendiksby M."/>
            <person name="Blumentritt M."/>
            <person name="Coutinho P.M."/>
            <person name="Cullen D."/>
            <person name="de Vries R.P."/>
            <person name="Gathman A."/>
            <person name="Goodell B."/>
            <person name="Henrissat B."/>
            <person name="Ihrmark K."/>
            <person name="Kauserud H."/>
            <person name="Kohler A."/>
            <person name="LaButti K."/>
            <person name="Lapidus A."/>
            <person name="Lavin J.L."/>
            <person name="Lee Y.-H."/>
            <person name="Lindquist E."/>
            <person name="Lilly W."/>
            <person name="Lucas S."/>
            <person name="Morin E."/>
            <person name="Murat C."/>
            <person name="Oguiza J.A."/>
            <person name="Park J."/>
            <person name="Pisabarro A.G."/>
            <person name="Riley R."/>
            <person name="Rosling A."/>
            <person name="Salamov A."/>
            <person name="Schmidt O."/>
            <person name="Schmutz J."/>
            <person name="Skrede I."/>
            <person name="Stenlid J."/>
            <person name="Wiebenga A."/>
            <person name="Xie X."/>
            <person name="Kuees U."/>
            <person name="Hibbett D.S."/>
            <person name="Hoffmeister D."/>
            <person name="Hoegberg N."/>
            <person name="Martin F."/>
            <person name="Grigoriev I.V."/>
            <person name="Watkinson S.C."/>
        </authorList>
    </citation>
    <scope>NUCLEOTIDE SEQUENCE [LARGE SCALE GENOMIC DNA]</scope>
    <source>
        <strain evidence="9">strain S7.3</strain>
    </source>
</reference>
<dbReference type="Gene3D" id="3.50.50.60">
    <property type="entry name" value="FAD/NAD(P)-binding domain"/>
    <property type="match status" value="2"/>
</dbReference>
<keyword evidence="9" id="KW-1185">Reference proteome</keyword>
<dbReference type="GO" id="GO:0050661">
    <property type="term" value="F:NADP binding"/>
    <property type="evidence" value="ECO:0007669"/>
    <property type="project" value="InterPro"/>
</dbReference>
<comment type="cofactor">
    <cofactor evidence="1">
        <name>FAD</name>
        <dbReference type="ChEBI" id="CHEBI:57692"/>
    </cofactor>
</comment>
<protein>
    <recommendedName>
        <fullName evidence="10">FAD/NAD(P)-binding domain-containing protein</fullName>
    </recommendedName>
</protein>
<keyword evidence="6" id="KW-0560">Oxidoreductase</keyword>
<dbReference type="InterPro" id="IPR036188">
    <property type="entry name" value="FAD/NAD-bd_sf"/>
</dbReference>
<dbReference type="AlphaFoldDB" id="F8Q8X5"/>
<evidence type="ECO:0000313" key="9">
    <source>
        <dbReference type="Proteomes" id="UP000008063"/>
    </source>
</evidence>
<dbReference type="OMA" id="PVIHKLM"/>
<keyword evidence="4" id="KW-0274">FAD</keyword>
<evidence type="ECO:0000256" key="7">
    <source>
        <dbReference type="SAM" id="SignalP"/>
    </source>
</evidence>
<evidence type="ECO:0000256" key="6">
    <source>
        <dbReference type="ARBA" id="ARBA00023002"/>
    </source>
</evidence>
<dbReference type="GO" id="GO:0004499">
    <property type="term" value="F:N,N-dimethylaniline monooxygenase activity"/>
    <property type="evidence" value="ECO:0007669"/>
    <property type="project" value="InterPro"/>
</dbReference>
<comment type="similarity">
    <text evidence="2">Belongs to the FMO family.</text>
</comment>
<keyword evidence="5" id="KW-0521">NADP</keyword>
<feature type="chain" id="PRO_5003377154" description="FAD/NAD(P)-binding domain-containing protein" evidence="7">
    <location>
        <begin position="23"/>
        <end position="520"/>
    </location>
</feature>
<dbReference type="Pfam" id="PF00743">
    <property type="entry name" value="FMO-like"/>
    <property type="match status" value="2"/>
</dbReference>
<evidence type="ECO:0000256" key="4">
    <source>
        <dbReference type="ARBA" id="ARBA00022827"/>
    </source>
</evidence>
<evidence type="ECO:0000256" key="1">
    <source>
        <dbReference type="ARBA" id="ARBA00001974"/>
    </source>
</evidence>
<sequence length="520" mass="58832">MVNLRQAVFSVIASLLLPPASHVQEVDTPSKSVAVVGAGSAGLAILKSLLDLPEDARKGWDIVLYEQRRDVGGIWLPDPNPARPPELPETPLYPLLHTNTPIPTMTYPGFPFPPNTPLYPSHEHVEQYHQDYANHYNLMPHIMLNHTVLSSSWTGNSTNGVWNVVLRDHNHNKIIRTHDHIVVANGHNHYPHTPQFAGQDAWLRNSPVDGPKREMLHSIWYREPEKFTNRSVVVVGSGASGRDAASQVCIKARRTYHSIRDTSNPPVVTDSLVVKPEISHFTSTAIVFVDGSAVSDVDVIIFGTGYDLRIPFLEEGNELAVKPNAHSNKTYRKGLVTNLRYLFPLHQHVFSLSPYYPTNALSFIGLPILVANCPSDAAQSIYVAHAIANASLLPDREDLLRELADIEEDLYSRGYDPYYIGHRMVEGSTFDYQDNLITYLQKHGALPDDGKKFVEGWRKESLEYLKRGWKRVEDLDIQHEWLDGVVTEEDWANLMRRLNYWQGTWEKEHGIVYPPEPDFI</sequence>
<dbReference type="PANTHER" id="PTHR23023">
    <property type="entry name" value="DIMETHYLANILINE MONOOXYGENASE"/>
    <property type="match status" value="1"/>
</dbReference>
<dbReference type="SUPFAM" id="SSF51905">
    <property type="entry name" value="FAD/NAD(P)-binding domain"/>
    <property type="match status" value="1"/>
</dbReference>
<evidence type="ECO:0000256" key="2">
    <source>
        <dbReference type="ARBA" id="ARBA00009183"/>
    </source>
</evidence>
<gene>
    <name evidence="8" type="ORF">SERLA73DRAFT_77046</name>
</gene>
<dbReference type="InterPro" id="IPR020946">
    <property type="entry name" value="Flavin_mOase-like"/>
</dbReference>
<organism evidence="9">
    <name type="scientific">Serpula lacrymans var. lacrymans (strain S7.3)</name>
    <name type="common">Dry rot fungus</name>
    <dbReference type="NCBI Taxonomy" id="936435"/>
    <lineage>
        <taxon>Eukaryota</taxon>
        <taxon>Fungi</taxon>
        <taxon>Dikarya</taxon>
        <taxon>Basidiomycota</taxon>
        <taxon>Agaricomycotina</taxon>
        <taxon>Agaricomycetes</taxon>
        <taxon>Agaricomycetidae</taxon>
        <taxon>Boletales</taxon>
        <taxon>Coniophorineae</taxon>
        <taxon>Serpulaceae</taxon>
        <taxon>Serpula</taxon>
    </lineage>
</organism>
<dbReference type="InParanoid" id="F8Q8X5"/>
<accession>F8Q8X5</accession>
<dbReference type="InterPro" id="IPR000960">
    <property type="entry name" value="Flavin_mOase"/>
</dbReference>
<proteinExistence type="inferred from homology"/>
<dbReference type="STRING" id="936435.F8Q8X5"/>